<evidence type="ECO:0000313" key="5">
    <source>
        <dbReference type="Proteomes" id="UP000438429"/>
    </source>
</evidence>
<dbReference type="Proteomes" id="UP000246464">
    <property type="component" value="Chromosome 1"/>
</dbReference>
<feature type="region of interest" description="Disordered" evidence="1">
    <location>
        <begin position="31"/>
        <end position="54"/>
    </location>
</feature>
<evidence type="ECO:0000313" key="2">
    <source>
        <dbReference type="EMBL" id="AWO97137.1"/>
    </source>
</evidence>
<accession>A0A2U9AZV2</accession>
<gene>
    <name evidence="3" type="ORF">F2P81_025031</name>
    <name evidence="2" type="ORF">SMAX5B_013682</name>
</gene>
<reference evidence="2 4" key="1">
    <citation type="submission" date="2017-12" db="EMBL/GenBank/DDBJ databases">
        <title>Integrating genomic resources of turbot (Scophthalmus maximus) in depth evaluation of genetic and physical mapping variation across individuals.</title>
        <authorList>
            <person name="Martinez P."/>
        </authorList>
    </citation>
    <scope>NUCLEOTIDE SEQUENCE [LARGE SCALE GENOMIC DNA]</scope>
</reference>
<dbReference type="EMBL" id="CP026243">
    <property type="protein sequence ID" value="AWO97137.1"/>
    <property type="molecule type" value="Genomic_DNA"/>
</dbReference>
<evidence type="ECO:0000313" key="4">
    <source>
        <dbReference type="Proteomes" id="UP000246464"/>
    </source>
</evidence>
<name>A0A2U9AZV2_SCOMX</name>
<evidence type="ECO:0000313" key="3">
    <source>
        <dbReference type="EMBL" id="KAF0022639.1"/>
    </source>
</evidence>
<protein>
    <submittedName>
        <fullName evidence="2">Uncharacterized protein</fullName>
    </submittedName>
</protein>
<dbReference type="AlphaFoldDB" id="A0A2U9AZV2"/>
<reference evidence="3 5" key="2">
    <citation type="submission" date="2019-06" db="EMBL/GenBank/DDBJ databases">
        <title>Draft genomes of female and male turbot (Scophthalmus maximus).</title>
        <authorList>
            <person name="Xu H."/>
            <person name="Xu X.-W."/>
            <person name="Shao C."/>
            <person name="Chen S."/>
        </authorList>
    </citation>
    <scope>NUCLEOTIDE SEQUENCE [LARGE SCALE GENOMIC DNA]</scope>
    <source>
        <strain evidence="3">Ysfricsl-2016a</strain>
        <tissue evidence="3">Blood</tissue>
    </source>
</reference>
<dbReference type="EMBL" id="VEVO01000024">
    <property type="protein sequence ID" value="KAF0022639.1"/>
    <property type="molecule type" value="Genomic_DNA"/>
</dbReference>
<proteinExistence type="predicted"/>
<organism evidence="2 4">
    <name type="scientific">Scophthalmus maximus</name>
    <name type="common">Turbot</name>
    <name type="synonym">Psetta maxima</name>
    <dbReference type="NCBI Taxonomy" id="52904"/>
    <lineage>
        <taxon>Eukaryota</taxon>
        <taxon>Metazoa</taxon>
        <taxon>Chordata</taxon>
        <taxon>Craniata</taxon>
        <taxon>Vertebrata</taxon>
        <taxon>Euteleostomi</taxon>
        <taxon>Actinopterygii</taxon>
        <taxon>Neopterygii</taxon>
        <taxon>Teleostei</taxon>
        <taxon>Neoteleostei</taxon>
        <taxon>Acanthomorphata</taxon>
        <taxon>Carangaria</taxon>
        <taxon>Pleuronectiformes</taxon>
        <taxon>Pleuronectoidei</taxon>
        <taxon>Scophthalmidae</taxon>
        <taxon>Scophthalmus</taxon>
    </lineage>
</organism>
<evidence type="ECO:0000256" key="1">
    <source>
        <dbReference type="SAM" id="MobiDB-lite"/>
    </source>
</evidence>
<sequence length="112" mass="12581">MSAPTTGHWNTVRNTTPSHRVISARCIRDHRHRPSAPRAAWTGRGQSREPPVTEPAQCARIVLTTSSRAPRFIVCVHHVTRKPGRISLSDVTSVHRFVSVRFGSVRFPMRPP</sequence>
<keyword evidence="4" id="KW-1185">Reference proteome</keyword>
<dbReference type="Proteomes" id="UP000438429">
    <property type="component" value="Unassembled WGS sequence"/>
</dbReference>